<feature type="compositionally biased region" description="Low complexity" evidence="1">
    <location>
        <begin position="85"/>
        <end position="96"/>
    </location>
</feature>
<evidence type="ECO:0000256" key="2">
    <source>
        <dbReference type="SAM" id="Phobius"/>
    </source>
</evidence>
<keyword evidence="4" id="KW-1185">Reference proteome</keyword>
<keyword evidence="2" id="KW-1133">Transmembrane helix</keyword>
<organism evidence="3 4">
    <name type="scientific">Frondihabitans australicus</name>
    <dbReference type="NCBI Taxonomy" id="386892"/>
    <lineage>
        <taxon>Bacteria</taxon>
        <taxon>Bacillati</taxon>
        <taxon>Actinomycetota</taxon>
        <taxon>Actinomycetes</taxon>
        <taxon>Micrococcales</taxon>
        <taxon>Microbacteriaceae</taxon>
        <taxon>Frondihabitans</taxon>
    </lineage>
</organism>
<accession>A0A495IDT8</accession>
<protein>
    <submittedName>
        <fullName evidence="3">Uncharacterized protein</fullName>
    </submittedName>
</protein>
<feature type="transmembrane region" description="Helical" evidence="2">
    <location>
        <begin position="44"/>
        <end position="65"/>
    </location>
</feature>
<reference evidence="3 4" key="1">
    <citation type="submission" date="2018-10" db="EMBL/GenBank/DDBJ databases">
        <title>Sequencing the genomes of 1000 actinobacteria strains.</title>
        <authorList>
            <person name="Klenk H.-P."/>
        </authorList>
    </citation>
    <scope>NUCLEOTIDE SEQUENCE [LARGE SCALE GENOMIC DNA]</scope>
    <source>
        <strain evidence="3 4">DSM 17894</strain>
    </source>
</reference>
<comment type="caution">
    <text evidence="3">The sequence shown here is derived from an EMBL/GenBank/DDBJ whole genome shotgun (WGS) entry which is preliminary data.</text>
</comment>
<dbReference type="AlphaFoldDB" id="A0A495IDT8"/>
<feature type="region of interest" description="Disordered" evidence="1">
    <location>
        <begin position="85"/>
        <end position="119"/>
    </location>
</feature>
<evidence type="ECO:0000313" key="3">
    <source>
        <dbReference type="EMBL" id="RKR74167.1"/>
    </source>
</evidence>
<dbReference type="EMBL" id="RBKS01000001">
    <property type="protein sequence ID" value="RKR74167.1"/>
    <property type="molecule type" value="Genomic_DNA"/>
</dbReference>
<evidence type="ECO:0000256" key="1">
    <source>
        <dbReference type="SAM" id="MobiDB-lite"/>
    </source>
</evidence>
<dbReference type="RefSeq" id="WP_121368944.1">
    <property type="nucleotide sequence ID" value="NZ_RBKS01000001.1"/>
</dbReference>
<dbReference type="Proteomes" id="UP000280008">
    <property type="component" value="Unassembled WGS sequence"/>
</dbReference>
<name>A0A495IDT8_9MICO</name>
<keyword evidence="2" id="KW-0812">Transmembrane</keyword>
<evidence type="ECO:0000313" key="4">
    <source>
        <dbReference type="Proteomes" id="UP000280008"/>
    </source>
</evidence>
<gene>
    <name evidence="3" type="ORF">C8E83_1275</name>
</gene>
<proteinExistence type="predicted"/>
<sequence>MNATPAPDYIDPVRRAAVRRLVHDQAQEHAAAAPAIRRRRVLRFTAIAASAVVVLGGGGLAYAALGGGASTQGPVAVPVPVTSAPAPSTVPSAGPSKTSAPGPTSEPAGTATPLPVDPSSWTITTAGIGPIALGGSQTAAAAAAASAYSVARQAYACPVDFYTPHGGGDPKLTTQAFSGDRIDLIMIGALGTSPAADSPKTPSGIGLGSTQAALLATYPDIESLSTTVGTTSTFGETYGIEDSSGRWLTFVLDEHGVVGEIDVTYTKGKPGEFC</sequence>
<dbReference type="OrthoDB" id="5073669at2"/>
<keyword evidence="2" id="KW-0472">Membrane</keyword>